<dbReference type="AlphaFoldDB" id="A0A077MF68"/>
<name>A0A077MF68_9MICO</name>
<evidence type="ECO:0000256" key="2">
    <source>
        <dbReference type="ARBA" id="ARBA00022692"/>
    </source>
</evidence>
<feature type="transmembrane region" description="Helical" evidence="5">
    <location>
        <begin position="124"/>
        <end position="143"/>
    </location>
</feature>
<keyword evidence="2 5" id="KW-0812">Transmembrane</keyword>
<reference evidence="7 8" key="1">
    <citation type="journal article" date="2013" name="ISME J.">
        <title>A metabolic model for members of the genus Tetrasphaera involved in enhanced biological phosphorus removal.</title>
        <authorList>
            <person name="Kristiansen R."/>
            <person name="Nguyen H.T.T."/>
            <person name="Saunders A.M."/>
            <person name="Nielsen J.L."/>
            <person name="Wimmer R."/>
            <person name="Le V.Q."/>
            <person name="McIlroy S.J."/>
            <person name="Petrovski S."/>
            <person name="Seviour R.J."/>
            <person name="Calteau A."/>
            <person name="Nielsen K.L."/>
            <person name="Nielsen P.H."/>
        </authorList>
    </citation>
    <scope>NUCLEOTIDE SEQUENCE [LARGE SCALE GENOMIC DNA]</scope>
    <source>
        <strain evidence="7 8">Ben 74</strain>
    </source>
</reference>
<feature type="transmembrane region" description="Helical" evidence="5">
    <location>
        <begin position="438"/>
        <end position="456"/>
    </location>
</feature>
<dbReference type="Proteomes" id="UP000035720">
    <property type="component" value="Unassembled WGS sequence"/>
</dbReference>
<dbReference type="EMBL" id="CAJC01000160">
    <property type="protein sequence ID" value="CCI53812.1"/>
    <property type="molecule type" value="Genomic_DNA"/>
</dbReference>
<keyword evidence="4 5" id="KW-0472">Membrane</keyword>
<dbReference type="OrthoDB" id="4862643at2"/>
<dbReference type="STRING" id="1193518.BN13_490002"/>
<dbReference type="InterPro" id="IPR051533">
    <property type="entry name" value="WaaL-like"/>
</dbReference>
<organism evidence="7 8">
    <name type="scientific">Nostocoides jenkinsii Ben 74</name>
    <dbReference type="NCBI Taxonomy" id="1193518"/>
    <lineage>
        <taxon>Bacteria</taxon>
        <taxon>Bacillati</taxon>
        <taxon>Actinomycetota</taxon>
        <taxon>Actinomycetes</taxon>
        <taxon>Micrococcales</taxon>
        <taxon>Intrasporangiaceae</taxon>
        <taxon>Nostocoides</taxon>
    </lineage>
</organism>
<feature type="transmembrane region" description="Helical" evidence="5">
    <location>
        <begin position="413"/>
        <end position="432"/>
    </location>
</feature>
<evidence type="ECO:0000313" key="8">
    <source>
        <dbReference type="Proteomes" id="UP000035720"/>
    </source>
</evidence>
<evidence type="ECO:0000256" key="4">
    <source>
        <dbReference type="ARBA" id="ARBA00023136"/>
    </source>
</evidence>
<comment type="caution">
    <text evidence="7">The sequence shown here is derived from an EMBL/GenBank/DDBJ whole genome shotgun (WGS) entry which is preliminary data.</text>
</comment>
<dbReference type="RefSeq" id="WP_048546195.1">
    <property type="nucleotide sequence ID" value="NZ_HF571038.1"/>
</dbReference>
<feature type="transmembrane region" description="Helical" evidence="5">
    <location>
        <begin position="288"/>
        <end position="307"/>
    </location>
</feature>
<sequence length="468" mass="49378">MDTIERSIAGGRTVLGSTRAGVVLSAVLGVALTVYTAMSLSGNASRPMTLLPIALLIGATLLVVALNDLETFVLAALAVRSSLDVFRGGSHLGDPSVVLGLLLLGFGALWLLNRRMKLGDAFPTSRLGLAFLVFTGVAMLGILTSAKPGASLVEWSRIASIAVLFLCVEQFVARGAGLGRFLVAIGMAVIVPTAVAACQLVTRQGLHTSGVFSRITGTFAHSNPLAYFAIFTWFLMLATYPVVRGTARRLVLIALVATTALTFFSFTRSAWIVAAIGLLILLLRRRSYTAVVAVCAVLLLGVVAPPIQSRFADLGSASQITGKPANSMSWRFAYWHKSLEIAEPSPIAGVGLRAVSMTTTAAKQPHNDIVRAYVELGIPGLVSYLALLALMIWSSFVAALDAGRRRLGGIERAVTEAALVTAIGIGLLSLVANLMSQVVVMAYAVTILALSSGAYLRRRRIDAERAKA</sequence>
<evidence type="ECO:0000256" key="1">
    <source>
        <dbReference type="ARBA" id="ARBA00004141"/>
    </source>
</evidence>
<keyword evidence="8" id="KW-1185">Reference proteome</keyword>
<feature type="transmembrane region" description="Helical" evidence="5">
    <location>
        <begin position="223"/>
        <end position="243"/>
    </location>
</feature>
<dbReference type="GO" id="GO:0016020">
    <property type="term" value="C:membrane"/>
    <property type="evidence" value="ECO:0007669"/>
    <property type="project" value="UniProtKB-SubCell"/>
</dbReference>
<feature type="domain" description="O-antigen ligase-related" evidence="6">
    <location>
        <begin position="254"/>
        <end position="385"/>
    </location>
</feature>
<dbReference type="InterPro" id="IPR007016">
    <property type="entry name" value="O-antigen_ligase-rel_domated"/>
</dbReference>
<feature type="transmembrane region" description="Helical" evidence="5">
    <location>
        <begin position="91"/>
        <end position="112"/>
    </location>
</feature>
<comment type="subcellular location">
    <subcellularLocation>
        <location evidence="1">Membrane</location>
        <topology evidence="1">Multi-pass membrane protein</topology>
    </subcellularLocation>
</comment>
<feature type="transmembrane region" description="Helical" evidence="5">
    <location>
        <begin position="249"/>
        <end position="281"/>
    </location>
</feature>
<evidence type="ECO:0000256" key="3">
    <source>
        <dbReference type="ARBA" id="ARBA00022989"/>
    </source>
</evidence>
<proteinExistence type="predicted"/>
<keyword evidence="3 5" id="KW-1133">Transmembrane helix</keyword>
<dbReference type="PANTHER" id="PTHR37422">
    <property type="entry name" value="TEICHURONIC ACID BIOSYNTHESIS PROTEIN TUAE"/>
    <property type="match status" value="1"/>
</dbReference>
<feature type="transmembrane region" description="Helical" evidence="5">
    <location>
        <begin position="20"/>
        <end position="38"/>
    </location>
</feature>
<dbReference type="Pfam" id="PF04932">
    <property type="entry name" value="Wzy_C"/>
    <property type="match status" value="1"/>
</dbReference>
<feature type="transmembrane region" description="Helical" evidence="5">
    <location>
        <begin position="50"/>
        <end position="79"/>
    </location>
</feature>
<accession>A0A077MF68</accession>
<gene>
    <name evidence="7" type="ORF">BN13_490002</name>
</gene>
<feature type="transmembrane region" description="Helical" evidence="5">
    <location>
        <begin position="179"/>
        <end position="202"/>
    </location>
</feature>
<dbReference type="PANTHER" id="PTHR37422:SF23">
    <property type="entry name" value="TEICHURONIC ACID BIOSYNTHESIS PROTEIN TUAE"/>
    <property type="match status" value="1"/>
</dbReference>
<evidence type="ECO:0000256" key="5">
    <source>
        <dbReference type="SAM" id="Phobius"/>
    </source>
</evidence>
<evidence type="ECO:0000259" key="6">
    <source>
        <dbReference type="Pfam" id="PF04932"/>
    </source>
</evidence>
<protein>
    <recommendedName>
        <fullName evidence="6">O-antigen ligase-related domain-containing protein</fullName>
    </recommendedName>
</protein>
<feature type="transmembrane region" description="Helical" evidence="5">
    <location>
        <begin position="381"/>
        <end position="401"/>
    </location>
</feature>
<evidence type="ECO:0000313" key="7">
    <source>
        <dbReference type="EMBL" id="CCI53812.1"/>
    </source>
</evidence>